<organism evidence="1 2">
    <name type="scientific">Macrolepiota fuliginosa MF-IS2</name>
    <dbReference type="NCBI Taxonomy" id="1400762"/>
    <lineage>
        <taxon>Eukaryota</taxon>
        <taxon>Fungi</taxon>
        <taxon>Dikarya</taxon>
        <taxon>Basidiomycota</taxon>
        <taxon>Agaricomycotina</taxon>
        <taxon>Agaricomycetes</taxon>
        <taxon>Agaricomycetidae</taxon>
        <taxon>Agaricales</taxon>
        <taxon>Agaricineae</taxon>
        <taxon>Agaricaceae</taxon>
        <taxon>Macrolepiota</taxon>
    </lineage>
</organism>
<dbReference type="AlphaFoldDB" id="A0A9P6BW30"/>
<evidence type="ECO:0000313" key="1">
    <source>
        <dbReference type="EMBL" id="KAF9440005.1"/>
    </source>
</evidence>
<comment type="caution">
    <text evidence="1">The sequence shown here is derived from an EMBL/GenBank/DDBJ whole genome shotgun (WGS) entry which is preliminary data.</text>
</comment>
<dbReference type="EMBL" id="MU153017">
    <property type="protein sequence ID" value="KAF9440005.1"/>
    <property type="molecule type" value="Genomic_DNA"/>
</dbReference>
<name>A0A9P6BW30_9AGAR</name>
<keyword evidence="2" id="KW-1185">Reference proteome</keyword>
<dbReference type="Proteomes" id="UP000807342">
    <property type="component" value="Unassembled WGS sequence"/>
</dbReference>
<reference evidence="1" key="1">
    <citation type="submission" date="2020-11" db="EMBL/GenBank/DDBJ databases">
        <authorList>
            <consortium name="DOE Joint Genome Institute"/>
            <person name="Ahrendt S."/>
            <person name="Riley R."/>
            <person name="Andreopoulos W."/>
            <person name="Labutti K."/>
            <person name="Pangilinan J."/>
            <person name="Ruiz-Duenas F.J."/>
            <person name="Barrasa J.M."/>
            <person name="Sanchez-Garcia M."/>
            <person name="Camarero S."/>
            <person name="Miyauchi S."/>
            <person name="Serrano A."/>
            <person name="Linde D."/>
            <person name="Babiker R."/>
            <person name="Drula E."/>
            <person name="Ayuso-Fernandez I."/>
            <person name="Pacheco R."/>
            <person name="Padilla G."/>
            <person name="Ferreira P."/>
            <person name="Barriuso J."/>
            <person name="Kellner H."/>
            <person name="Castanera R."/>
            <person name="Alfaro M."/>
            <person name="Ramirez L."/>
            <person name="Pisabarro A.G."/>
            <person name="Kuo A."/>
            <person name="Tritt A."/>
            <person name="Lipzen A."/>
            <person name="He G."/>
            <person name="Yan M."/>
            <person name="Ng V."/>
            <person name="Cullen D."/>
            <person name="Martin F."/>
            <person name="Rosso M.-N."/>
            <person name="Henrissat B."/>
            <person name="Hibbett D."/>
            <person name="Martinez A.T."/>
            <person name="Grigoriev I.V."/>
        </authorList>
    </citation>
    <scope>NUCLEOTIDE SEQUENCE</scope>
    <source>
        <strain evidence="1">MF-IS2</strain>
    </source>
</reference>
<proteinExistence type="predicted"/>
<feature type="non-terminal residue" evidence="1">
    <location>
        <position position="85"/>
    </location>
</feature>
<dbReference type="OrthoDB" id="2665372at2759"/>
<protein>
    <submittedName>
        <fullName evidence="1">Uncharacterized protein</fullName>
    </submittedName>
</protein>
<gene>
    <name evidence="1" type="ORF">P691DRAFT_616513</name>
</gene>
<evidence type="ECO:0000313" key="2">
    <source>
        <dbReference type="Proteomes" id="UP000807342"/>
    </source>
</evidence>
<sequence>PHLAIEPYVKGICDLRNLEYRPYLSKQFSISYDVYLQIQNQIRIRVAKTLGRDQGNWRLQNACPPCTYRLKEEPPLDFSMLVTMD</sequence>
<accession>A0A9P6BW30</accession>
<feature type="non-terminal residue" evidence="1">
    <location>
        <position position="1"/>
    </location>
</feature>